<dbReference type="InterPro" id="IPR000792">
    <property type="entry name" value="Tscrpt_reg_LuxR_C"/>
</dbReference>
<feature type="transmembrane region" description="Helical" evidence="2">
    <location>
        <begin position="335"/>
        <end position="355"/>
    </location>
</feature>
<dbReference type="EMBL" id="DXGI01000264">
    <property type="protein sequence ID" value="HIW78876.1"/>
    <property type="molecule type" value="Genomic_DNA"/>
</dbReference>
<dbReference type="Pfam" id="PF00196">
    <property type="entry name" value="GerE"/>
    <property type="match status" value="1"/>
</dbReference>
<dbReference type="InterPro" id="IPR036259">
    <property type="entry name" value="MFS_trans_sf"/>
</dbReference>
<dbReference type="AlphaFoldDB" id="A0A9D1QZF4"/>
<dbReference type="SMART" id="SM00421">
    <property type="entry name" value="HTH_LUXR"/>
    <property type="match status" value="1"/>
</dbReference>
<dbReference type="InterPro" id="IPR036388">
    <property type="entry name" value="WH-like_DNA-bd_sf"/>
</dbReference>
<evidence type="ECO:0000259" key="3">
    <source>
        <dbReference type="SMART" id="SM00421"/>
    </source>
</evidence>
<comment type="caution">
    <text evidence="4">The sequence shown here is derived from an EMBL/GenBank/DDBJ whole genome shotgun (WGS) entry which is preliminary data.</text>
</comment>
<feature type="non-terminal residue" evidence="4">
    <location>
        <position position="1"/>
    </location>
</feature>
<keyword evidence="2" id="KW-0472">Membrane</keyword>
<gene>
    <name evidence="4" type="ORF">H9874_07005</name>
</gene>
<dbReference type="Proteomes" id="UP000824264">
    <property type="component" value="Unassembled WGS sequence"/>
</dbReference>
<evidence type="ECO:0000256" key="2">
    <source>
        <dbReference type="SAM" id="Phobius"/>
    </source>
</evidence>
<feature type="transmembrane region" description="Helical" evidence="2">
    <location>
        <begin position="183"/>
        <end position="204"/>
    </location>
</feature>
<dbReference type="InterPro" id="IPR016032">
    <property type="entry name" value="Sig_transdc_resp-reg_C-effctor"/>
</dbReference>
<evidence type="ECO:0000256" key="1">
    <source>
        <dbReference type="SAM" id="MobiDB-lite"/>
    </source>
</evidence>
<feature type="transmembrane region" description="Helical" evidence="2">
    <location>
        <begin position="81"/>
        <end position="99"/>
    </location>
</feature>
<evidence type="ECO:0000313" key="4">
    <source>
        <dbReference type="EMBL" id="HIW78876.1"/>
    </source>
</evidence>
<accession>A0A9D1QZF4</accession>
<reference evidence="4" key="2">
    <citation type="submission" date="2021-04" db="EMBL/GenBank/DDBJ databases">
        <authorList>
            <person name="Gilroy R."/>
        </authorList>
    </citation>
    <scope>NUCLEOTIDE SEQUENCE</scope>
    <source>
        <strain evidence="4">ChiSxjej5B17-1746</strain>
    </source>
</reference>
<feature type="transmembrane region" description="Helical" evidence="2">
    <location>
        <begin position="242"/>
        <end position="260"/>
    </location>
</feature>
<keyword evidence="2" id="KW-1133">Transmembrane helix</keyword>
<keyword evidence="2" id="KW-0812">Transmembrane</keyword>
<evidence type="ECO:0000313" key="5">
    <source>
        <dbReference type="Proteomes" id="UP000824264"/>
    </source>
</evidence>
<reference evidence="4" key="1">
    <citation type="journal article" date="2021" name="PeerJ">
        <title>Extensive microbial diversity within the chicken gut microbiome revealed by metagenomics and culture.</title>
        <authorList>
            <person name="Gilroy R."/>
            <person name="Ravi A."/>
            <person name="Getino M."/>
            <person name="Pursley I."/>
            <person name="Horton D.L."/>
            <person name="Alikhan N.F."/>
            <person name="Baker D."/>
            <person name="Gharbi K."/>
            <person name="Hall N."/>
            <person name="Watson M."/>
            <person name="Adriaenssens E.M."/>
            <person name="Foster-Nyarko E."/>
            <person name="Jarju S."/>
            <person name="Secka A."/>
            <person name="Antonio M."/>
            <person name="Oren A."/>
            <person name="Chaudhuri R.R."/>
            <person name="La Ragione R."/>
            <person name="Hildebrand F."/>
            <person name="Pallen M.J."/>
        </authorList>
    </citation>
    <scope>NUCLEOTIDE SEQUENCE</scope>
    <source>
        <strain evidence="4">ChiSxjej5B17-1746</strain>
    </source>
</reference>
<feature type="region of interest" description="Disordered" evidence="1">
    <location>
        <begin position="444"/>
        <end position="467"/>
    </location>
</feature>
<feature type="domain" description="HTH luxR-type" evidence="3">
    <location>
        <begin position="381"/>
        <end position="438"/>
    </location>
</feature>
<organism evidence="4 5">
    <name type="scientific">Candidatus Bilophila faecipullorum</name>
    <dbReference type="NCBI Taxonomy" id="2838482"/>
    <lineage>
        <taxon>Bacteria</taxon>
        <taxon>Pseudomonadati</taxon>
        <taxon>Thermodesulfobacteriota</taxon>
        <taxon>Desulfovibrionia</taxon>
        <taxon>Desulfovibrionales</taxon>
        <taxon>Desulfovibrionaceae</taxon>
        <taxon>Bilophila</taxon>
    </lineage>
</organism>
<dbReference type="GO" id="GO:0006355">
    <property type="term" value="P:regulation of DNA-templated transcription"/>
    <property type="evidence" value="ECO:0007669"/>
    <property type="project" value="InterPro"/>
</dbReference>
<name>A0A9D1QZF4_9BACT</name>
<dbReference type="Gene3D" id="1.10.10.10">
    <property type="entry name" value="Winged helix-like DNA-binding domain superfamily/Winged helix DNA-binding domain"/>
    <property type="match status" value="1"/>
</dbReference>
<dbReference type="SUPFAM" id="SSF46894">
    <property type="entry name" value="C-terminal effector domain of the bipartite response regulators"/>
    <property type="match status" value="1"/>
</dbReference>
<dbReference type="SUPFAM" id="SSF103473">
    <property type="entry name" value="MFS general substrate transporter"/>
    <property type="match status" value="1"/>
</dbReference>
<feature type="transmembrane region" description="Helical" evidence="2">
    <location>
        <begin position="50"/>
        <end position="69"/>
    </location>
</feature>
<feature type="transmembrane region" description="Helical" evidence="2">
    <location>
        <begin position="301"/>
        <end position="323"/>
    </location>
</feature>
<feature type="transmembrane region" description="Helical" evidence="2">
    <location>
        <begin position="20"/>
        <end position="38"/>
    </location>
</feature>
<feature type="transmembrane region" description="Helical" evidence="2">
    <location>
        <begin position="216"/>
        <end position="235"/>
    </location>
</feature>
<dbReference type="GO" id="GO:0003677">
    <property type="term" value="F:DNA binding"/>
    <property type="evidence" value="ECO:0007669"/>
    <property type="project" value="InterPro"/>
</dbReference>
<feature type="transmembrane region" description="Helical" evidence="2">
    <location>
        <begin position="272"/>
        <end position="292"/>
    </location>
</feature>
<sequence length="467" mass="50440">MLNVFRYAKEEAFPGEVGDAVHLFFFASLLFTAFFLSGRRAGAATTRNGHGWLASAATLCILSLLFTLFPSPPPGTEKAGLIALAVSGAGSAILCLLWLRSLAKAPYRDTITVIGGGFVLATALTSLASPYPDAAIAISVFSIILSRFLLPYPQTPDEGGEEEKKRVRLPASEQVDPREEPSVLLTAACGSSFGAGAFYSLVIFLRPMGEPSPLTLSLLFGAGALLAVVFLKLSLEKDIYQALLLMVPFLLCGYAAWPILHGESPGLSLVGMRLGYGLLAVYLFVSVSALAAQTERKGRDVLCACLGAMCFSFWLGTHLSSLHLFNAYDAQELDLVFIALLVVLLGSCGACVYWLHQVRHATQSREKAAQEDALLLDYLMDQGLTQQQAVIAALISKKISEERICALLDITPLTLETHIRNIHKRMGINSRHELLWISRISRRRGAKAGESPSGPSLTPEETAKPDR</sequence>
<proteinExistence type="predicted"/>
<protein>
    <submittedName>
        <fullName evidence="4">Helix-turn-helix transcriptional regulator</fullName>
    </submittedName>
</protein>